<gene>
    <name evidence="1" type="primary">ITGB4</name>
</gene>
<accession>A0A8P0TI58</accession>
<proteinExistence type="predicted"/>
<reference evidence="1" key="2">
    <citation type="submission" date="2025-08" db="UniProtKB">
        <authorList>
            <consortium name="Ensembl"/>
        </authorList>
    </citation>
    <scope>IDENTIFICATION</scope>
</reference>
<evidence type="ECO:0000313" key="1">
    <source>
        <dbReference type="Ensembl" id="ENSCAFP00000066876.1"/>
    </source>
</evidence>
<sequence>FESQPRASGVLCNARHARASKQGRAPRSHTGAIGRIDLLKKKDNYDQGVPLPLTLWLLTTVLPAPRAPALVPVRGISQGPGDSRTCQWPCPVPGCCMEPGSPMWDSIPGLQDHTLGQNFPLFTSIALSFVPLTSGLSPPLSVAGWTPTPLSQLPGERGAIETRAISCPQGTVVYKSVPCNSWDILILLLCQQGTGSLVSCRTQQEPLSPFSQGCVSALLDVSTGKHLLGISEYPLHRKKKEVVLRALSRETQRERQRHRLQIGELIVTERGRERQRHRVAEKLTSISTARANCHAGLRHHDRIPRVTHHRLNHNWEVTVPELGNSVCGALSHPWIYGQSAWFGPFSFTTVLIIERKLSPQSLQKGKNRQSGPFFFFLSWCRRGKATRKW</sequence>
<name>A0A8P0TI58_CANLF</name>
<dbReference type="AlphaFoldDB" id="A0A8P0TI58"/>
<evidence type="ECO:0000313" key="2">
    <source>
        <dbReference type="Proteomes" id="UP000002254"/>
    </source>
</evidence>
<dbReference type="OrthoDB" id="410592at2759"/>
<dbReference type="InterPro" id="IPR036554">
    <property type="entry name" value="GHMP_kinase_C_sf"/>
</dbReference>
<dbReference type="Ensembl" id="ENSCAFT00000103355.1">
    <property type="protein sequence ID" value="ENSCAFP00000066876.1"/>
    <property type="gene ID" value="ENSCAFG00000004905.5"/>
</dbReference>
<dbReference type="Gene3D" id="3.30.70.890">
    <property type="entry name" value="GHMP kinase, C-terminal domain"/>
    <property type="match status" value="1"/>
</dbReference>
<dbReference type="Proteomes" id="UP000002254">
    <property type="component" value="Chromosome 9"/>
</dbReference>
<reference evidence="1 2" key="1">
    <citation type="journal article" date="2005" name="Nature">
        <title>Genome sequence, comparative analysis and haplotype structure of the domestic dog.</title>
        <authorList>
            <consortium name="Broad Sequencing Platform"/>
            <person name="Lindblad-Toh K."/>
            <person name="Wade C.M."/>
            <person name="Mikkelsen T.S."/>
            <person name="Karlsson E.K."/>
            <person name="Jaffe D.B."/>
            <person name="Kamal M."/>
            <person name="Clamp M."/>
            <person name="Chang J.L."/>
            <person name="Kulbokas E.J. III"/>
            <person name="Zody M.C."/>
            <person name="Mauceli E."/>
            <person name="Xie X."/>
            <person name="Breen M."/>
            <person name="Wayne R.K."/>
            <person name="Ostrander E.A."/>
            <person name="Ponting C.P."/>
            <person name="Galibert F."/>
            <person name="Smith D.R."/>
            <person name="DeJong P.J."/>
            <person name="Kirkness E."/>
            <person name="Alvarez P."/>
            <person name="Biagi T."/>
            <person name="Brockman W."/>
            <person name="Butler J."/>
            <person name="Chin C.W."/>
            <person name="Cook A."/>
            <person name="Cuff J."/>
            <person name="Daly M.J."/>
            <person name="DeCaprio D."/>
            <person name="Gnerre S."/>
            <person name="Grabherr M."/>
            <person name="Kellis M."/>
            <person name="Kleber M."/>
            <person name="Bardeleben C."/>
            <person name="Goodstadt L."/>
            <person name="Heger A."/>
            <person name="Hitte C."/>
            <person name="Kim L."/>
            <person name="Koepfli K.P."/>
            <person name="Parker H.G."/>
            <person name="Pollinger J.P."/>
            <person name="Searle S.M."/>
            <person name="Sutter N.B."/>
            <person name="Thomas R."/>
            <person name="Webber C."/>
            <person name="Baldwin J."/>
            <person name="Abebe A."/>
            <person name="Abouelleil A."/>
            <person name="Aftuck L."/>
            <person name="Ait-Zahra M."/>
            <person name="Aldredge T."/>
            <person name="Allen N."/>
            <person name="An P."/>
            <person name="Anderson S."/>
            <person name="Antoine C."/>
            <person name="Arachchi H."/>
            <person name="Aslam A."/>
            <person name="Ayotte L."/>
            <person name="Bachantsang P."/>
            <person name="Barry A."/>
            <person name="Bayul T."/>
            <person name="Benamara M."/>
            <person name="Berlin A."/>
            <person name="Bessette D."/>
            <person name="Blitshteyn B."/>
            <person name="Bloom T."/>
            <person name="Blye J."/>
            <person name="Boguslavskiy L."/>
            <person name="Bonnet C."/>
            <person name="Boukhgalter B."/>
            <person name="Brown A."/>
            <person name="Cahill P."/>
            <person name="Calixte N."/>
            <person name="Camarata J."/>
            <person name="Cheshatsang Y."/>
            <person name="Chu J."/>
            <person name="Citroen M."/>
            <person name="Collymore A."/>
            <person name="Cooke P."/>
            <person name="Dawoe T."/>
            <person name="Daza R."/>
            <person name="Decktor K."/>
            <person name="DeGray S."/>
            <person name="Dhargay N."/>
            <person name="Dooley K."/>
            <person name="Dooley K."/>
            <person name="Dorje P."/>
            <person name="Dorjee K."/>
            <person name="Dorris L."/>
            <person name="Duffey N."/>
            <person name="Dupes A."/>
            <person name="Egbiremolen O."/>
            <person name="Elong R."/>
            <person name="Falk J."/>
            <person name="Farina A."/>
            <person name="Faro S."/>
            <person name="Ferguson D."/>
            <person name="Ferreira P."/>
            <person name="Fisher S."/>
            <person name="FitzGerald M."/>
            <person name="Foley K."/>
            <person name="Foley C."/>
            <person name="Franke A."/>
            <person name="Friedrich D."/>
            <person name="Gage D."/>
            <person name="Garber M."/>
            <person name="Gearin G."/>
            <person name="Giannoukos G."/>
            <person name="Goode T."/>
            <person name="Goyette A."/>
            <person name="Graham J."/>
            <person name="Grandbois E."/>
            <person name="Gyaltsen K."/>
            <person name="Hafez N."/>
            <person name="Hagopian D."/>
            <person name="Hagos B."/>
            <person name="Hall J."/>
            <person name="Healy C."/>
            <person name="Hegarty R."/>
            <person name="Honan T."/>
            <person name="Horn A."/>
            <person name="Houde N."/>
            <person name="Hughes L."/>
            <person name="Hunnicutt L."/>
            <person name="Husby M."/>
            <person name="Jester B."/>
            <person name="Jones C."/>
            <person name="Kamat A."/>
            <person name="Kanga B."/>
            <person name="Kells C."/>
            <person name="Khazanovich D."/>
            <person name="Kieu A.C."/>
            <person name="Kisner P."/>
            <person name="Kumar M."/>
            <person name="Lance K."/>
            <person name="Landers T."/>
            <person name="Lara M."/>
            <person name="Lee W."/>
            <person name="Leger J.P."/>
            <person name="Lennon N."/>
            <person name="Leuper L."/>
            <person name="LeVine S."/>
            <person name="Liu J."/>
            <person name="Liu X."/>
            <person name="Lokyitsang Y."/>
            <person name="Lokyitsang T."/>
            <person name="Lui A."/>
            <person name="Macdonald J."/>
            <person name="Major J."/>
            <person name="Marabella R."/>
            <person name="Maru K."/>
            <person name="Matthews C."/>
            <person name="McDonough S."/>
            <person name="Mehta T."/>
            <person name="Meldrim J."/>
            <person name="Melnikov A."/>
            <person name="Meneus L."/>
            <person name="Mihalev A."/>
            <person name="Mihova T."/>
            <person name="Miller K."/>
            <person name="Mittelman R."/>
            <person name="Mlenga V."/>
            <person name="Mulrain L."/>
            <person name="Munson G."/>
            <person name="Navidi A."/>
            <person name="Naylor J."/>
            <person name="Nguyen T."/>
            <person name="Nguyen N."/>
            <person name="Nguyen C."/>
            <person name="Nguyen T."/>
            <person name="Nicol R."/>
            <person name="Norbu N."/>
            <person name="Norbu C."/>
            <person name="Novod N."/>
            <person name="Nyima T."/>
            <person name="Olandt P."/>
            <person name="O'Neill B."/>
            <person name="O'Neill K."/>
            <person name="Osman S."/>
            <person name="Oyono L."/>
            <person name="Patti C."/>
            <person name="Perrin D."/>
            <person name="Phunkhang P."/>
            <person name="Pierre F."/>
            <person name="Priest M."/>
            <person name="Rachupka A."/>
            <person name="Raghuraman S."/>
            <person name="Rameau R."/>
            <person name="Ray V."/>
            <person name="Raymond C."/>
            <person name="Rege F."/>
            <person name="Rise C."/>
            <person name="Rogers J."/>
            <person name="Rogov P."/>
            <person name="Sahalie J."/>
            <person name="Settipalli S."/>
            <person name="Sharpe T."/>
            <person name="Shea T."/>
            <person name="Sheehan M."/>
            <person name="Sherpa N."/>
            <person name="Shi J."/>
            <person name="Shih D."/>
            <person name="Sloan J."/>
            <person name="Smith C."/>
            <person name="Sparrow T."/>
            <person name="Stalker J."/>
            <person name="Stange-Thomann N."/>
            <person name="Stavropoulos S."/>
            <person name="Stone C."/>
            <person name="Stone S."/>
            <person name="Sykes S."/>
            <person name="Tchuinga P."/>
            <person name="Tenzing P."/>
            <person name="Tesfaye S."/>
            <person name="Thoulutsang D."/>
            <person name="Thoulutsang Y."/>
            <person name="Topham K."/>
            <person name="Topping I."/>
            <person name="Tsamla T."/>
            <person name="Vassiliev H."/>
            <person name="Venkataraman V."/>
            <person name="Vo A."/>
            <person name="Wangchuk T."/>
            <person name="Wangdi T."/>
            <person name="Weiand M."/>
            <person name="Wilkinson J."/>
            <person name="Wilson A."/>
            <person name="Yadav S."/>
            <person name="Yang S."/>
            <person name="Yang X."/>
            <person name="Young G."/>
            <person name="Yu Q."/>
            <person name="Zainoun J."/>
            <person name="Zembek L."/>
            <person name="Zimmer A."/>
            <person name="Lander E.S."/>
        </authorList>
    </citation>
    <scope>NUCLEOTIDE SEQUENCE [LARGE SCALE GENOMIC DNA]</scope>
    <source>
        <strain evidence="1">Boxer</strain>
    </source>
</reference>
<protein>
    <submittedName>
        <fullName evidence="1">Integrin subunit beta 4</fullName>
    </submittedName>
</protein>
<organism evidence="1 2">
    <name type="scientific">Canis lupus familiaris</name>
    <name type="common">Dog</name>
    <name type="synonym">Canis familiaris</name>
    <dbReference type="NCBI Taxonomy" id="9615"/>
    <lineage>
        <taxon>Eukaryota</taxon>
        <taxon>Metazoa</taxon>
        <taxon>Chordata</taxon>
        <taxon>Craniata</taxon>
        <taxon>Vertebrata</taxon>
        <taxon>Euteleostomi</taxon>
        <taxon>Mammalia</taxon>
        <taxon>Eutheria</taxon>
        <taxon>Laurasiatheria</taxon>
        <taxon>Carnivora</taxon>
        <taxon>Caniformia</taxon>
        <taxon>Canidae</taxon>
        <taxon>Canis</taxon>
    </lineage>
</organism>